<evidence type="ECO:0000313" key="2">
    <source>
        <dbReference type="EMBL" id="GAC21321.1"/>
    </source>
</evidence>
<gene>
    <name evidence="2" type="ORF">GARC_4379</name>
</gene>
<accession>K6YBM6</accession>
<dbReference type="EMBL" id="BAEO01000062">
    <property type="protein sequence ID" value="GAC21321.1"/>
    <property type="molecule type" value="Genomic_DNA"/>
</dbReference>
<keyword evidence="1" id="KW-0812">Transmembrane</keyword>
<sequence length="38" mass="4511">MAFFLSVIFYKYLFFMAILFIFDDGLLIAAYCELTKCE</sequence>
<feature type="transmembrane region" description="Helical" evidence="1">
    <location>
        <begin position="12"/>
        <end position="32"/>
    </location>
</feature>
<dbReference type="AlphaFoldDB" id="K6YBM6"/>
<dbReference type="STRING" id="493475.GARC_4379"/>
<organism evidence="2 3">
    <name type="scientific">Paraglaciecola arctica BSs20135</name>
    <dbReference type="NCBI Taxonomy" id="493475"/>
    <lineage>
        <taxon>Bacteria</taxon>
        <taxon>Pseudomonadati</taxon>
        <taxon>Pseudomonadota</taxon>
        <taxon>Gammaproteobacteria</taxon>
        <taxon>Alteromonadales</taxon>
        <taxon>Alteromonadaceae</taxon>
        <taxon>Paraglaciecola</taxon>
    </lineage>
</organism>
<name>K6YBM6_9ALTE</name>
<keyword evidence="1" id="KW-0472">Membrane</keyword>
<keyword evidence="3" id="KW-1185">Reference proteome</keyword>
<protein>
    <submittedName>
        <fullName evidence="2">Uncharacterized protein</fullName>
    </submittedName>
</protein>
<evidence type="ECO:0000256" key="1">
    <source>
        <dbReference type="SAM" id="Phobius"/>
    </source>
</evidence>
<reference evidence="2 3" key="1">
    <citation type="journal article" date="2017" name="Antonie Van Leeuwenhoek">
        <title>Rhizobium rhizosphaerae sp. nov., a novel species isolated from rice rhizosphere.</title>
        <authorList>
            <person name="Zhao J.J."/>
            <person name="Zhang J."/>
            <person name="Zhang R.J."/>
            <person name="Zhang C.W."/>
            <person name="Yin H.Q."/>
            <person name="Zhang X.X."/>
        </authorList>
    </citation>
    <scope>NUCLEOTIDE SEQUENCE [LARGE SCALE GENOMIC DNA]</scope>
    <source>
        <strain evidence="2 3">BSs20135</strain>
    </source>
</reference>
<keyword evidence="1" id="KW-1133">Transmembrane helix</keyword>
<dbReference type="Proteomes" id="UP000006327">
    <property type="component" value="Unassembled WGS sequence"/>
</dbReference>
<comment type="caution">
    <text evidence="2">The sequence shown here is derived from an EMBL/GenBank/DDBJ whole genome shotgun (WGS) entry which is preliminary data.</text>
</comment>
<evidence type="ECO:0000313" key="3">
    <source>
        <dbReference type="Proteomes" id="UP000006327"/>
    </source>
</evidence>
<proteinExistence type="predicted"/>